<dbReference type="GO" id="GO:0070840">
    <property type="term" value="F:dynein complex binding"/>
    <property type="evidence" value="ECO:0007669"/>
    <property type="project" value="TreeGrafter"/>
</dbReference>
<feature type="coiled-coil region" evidence="1">
    <location>
        <begin position="1096"/>
        <end position="1370"/>
    </location>
</feature>
<feature type="region of interest" description="Disordered" evidence="2">
    <location>
        <begin position="93"/>
        <end position="136"/>
    </location>
</feature>
<dbReference type="InterPro" id="IPR043513">
    <property type="entry name" value="Cenp-F"/>
</dbReference>
<dbReference type="EMBL" id="GEDV01001669">
    <property type="protein sequence ID" value="JAP86888.1"/>
    <property type="molecule type" value="Transcribed_RNA"/>
</dbReference>
<dbReference type="GO" id="GO:0010389">
    <property type="term" value="P:regulation of G2/M transition of mitotic cell cycle"/>
    <property type="evidence" value="ECO:0007669"/>
    <property type="project" value="TreeGrafter"/>
</dbReference>
<name>A0A131Z7D1_RHIAP</name>
<feature type="region of interest" description="Disordered" evidence="2">
    <location>
        <begin position="1697"/>
        <end position="1732"/>
    </location>
</feature>
<feature type="compositionally biased region" description="Basic and acidic residues" evidence="2">
    <location>
        <begin position="218"/>
        <end position="233"/>
    </location>
</feature>
<feature type="coiled-coil region" evidence="1">
    <location>
        <begin position="1838"/>
        <end position="1886"/>
    </location>
</feature>
<sequence length="1896" mass="214069">MSWADAWKDGLPPAALRKIEAVEQQSDRLQKECQQKQTQIDYLQQQLSKEKLKNDEAKGASMRDLRSLESELAELRGKYDKLQQELATKESQFRRLENQSKSASSQSQSEGSFLSTPNGRSRIQRFGYGDMPATPDNRELRSRIAELEAKLRAAEKQEVHQPGPMPSTPLRAQSLDRSNHEADRLRNENIQLRGKVQELEQRARQVSQQMECQVHNSEAARKTLEQRSREKEASLKEELRLLGQENGRLLKELNDTQTRLQQELTAATKSLDATKAQLERSEAKLSTQEGLVADLRKQVSRLEQEERQSSTQLADVNRALKNQEQAAKAAEAKNANLEVKVRELETAVESANRESRRLEAQLHKSTQELEKQSQELAQLQSQLANTKNQLLASENHKQSLEKELSKCRSELQREAARCQNLEAQLDEAKQKIEELRQAVQQSNGNAERLRAELDKSQKTAADSGARLHKLESKLEDCERREKEASQKASALELEVQDLRKVAEESRTLAKALREKEQEVSALAKSKQALDDTVKQLSNEIKQLSSEMSDEKARAASLEKEIADGRDLVASAEKLRKDLEDATNLSSEIKAALQESERQKEVLQTELARRTAECEKVPCLENALEESRVQLAKSETTLRELENLLSERETEKMTLLKSLSEKELALKNFESQAETLQKNAQQVEVELGLVRDRLLNSDRALMEHESALKEREVLLEGMKKELNDTVQKVQNLEQAEADQRRLAEQKEAEIEALKQDISAEKELSKLLEQTSLSLNEVESSKNALESELAAAVDKYAALQLEYQQCLQLVESKDSEVLSLSVLVKEREATADELRKQIASAEQEQEALLTKAGEEKRALEEKLLEKTEEINKLKAEMREHVEMRSAAADRLEAMNTKFAEQEVQCSALLEEKKVWMFTQVALEEELDSSKRKIEELQEMQTLLGSQLAAKSTQVDALQEEVDKLLTHEVARIQGELCQKMEEIEELKTTIAELCEKEQELETLRGQLVGASRQCSEFEQQCEALRNKCEESFAREQELLTQLKVLSCQRDEEAAERQALEHDLVDRNAERDEGLLQLASTQGCLEQALVVATEKDARIRELEELSSSTQAALDALKEEAASLSVSLNTADGKLQEAQQRQAQLEKQLEEKEAVVTALTEEQSRMKDAEAEAAALKEKLATFEGFQEDMEELRQQLVERNGERDKLHMAIVQLTSDNEANERQLDSVRQQLEVQLEEKGAAISALTEEQSRMKDLEVEIVALRERLSTLESLREDSEQLRQQLVERDQEKDELRATLTQLRNDIAAREHELNSTQQRLLQLESQLEENEGVMATLVDERSSKEAEAEAFRERMAALESVHEDAEELRHQLVERNGERDELCVTMMQLRNDATAREQELGLALVEALEREATTPLRLLQYIRDSDTATQRRAPLQEVVLSLFEMHRLAIGFLEDLSGALEARHGRLQEQHQMLAAAQDQVSEDGAASLELSLQQVSAQKRAVTERIDRVRSLANALAPWAESPSNILSSGAFLECTMQDSTLMANPPGDVTESSDESTGLLRASSSRSQTEAAFGDTDMTNLSTCELTVSSTDSNASEDDLTEKMAHVCNLLAALRRSLQGLLNQTAAPPEASARASRLSRYARYVEEEYVALQESVDLLMRRLPYLKPQEPQRTVNVVSELRVQCDGTVEAAASVFFSPVGGQDSTDEESFASFEEEQSASNAQGSSQEPQPEPKIGKSEVLKARLVALAVKLNVFLTAFAEFDRKEAVDEMSTEMQNKECVELLDYLEMWAVRFNEFLGQVKETSAEVLQILHDTAVPVEDFSGENTLVVSKLALLRRLVLSALQQRDDLEKGMRTLEQNLLDEQATVNALRQELEEQVQKCSHLQLELLSTQQQQQQ</sequence>
<feature type="region of interest" description="Disordered" evidence="2">
    <location>
        <begin position="1542"/>
        <end position="1570"/>
    </location>
</feature>
<dbReference type="Gene3D" id="1.10.287.1490">
    <property type="match status" value="3"/>
</dbReference>
<dbReference type="PANTHER" id="PTHR18874">
    <property type="entry name" value="CMF/LEK/CENP CELL DIVISION-RELATED"/>
    <property type="match status" value="1"/>
</dbReference>
<proteinExistence type="predicted"/>
<evidence type="ECO:0000313" key="3">
    <source>
        <dbReference type="EMBL" id="JAP86888.1"/>
    </source>
</evidence>
<organism evidence="3">
    <name type="scientific">Rhipicephalus appendiculatus</name>
    <name type="common">Brown ear tick</name>
    <dbReference type="NCBI Taxonomy" id="34631"/>
    <lineage>
        <taxon>Eukaryota</taxon>
        <taxon>Metazoa</taxon>
        <taxon>Ecdysozoa</taxon>
        <taxon>Arthropoda</taxon>
        <taxon>Chelicerata</taxon>
        <taxon>Arachnida</taxon>
        <taxon>Acari</taxon>
        <taxon>Parasitiformes</taxon>
        <taxon>Ixodida</taxon>
        <taxon>Ixodoidea</taxon>
        <taxon>Ixodidae</taxon>
        <taxon>Rhipicephalinae</taxon>
        <taxon>Rhipicephalus</taxon>
        <taxon>Rhipicephalus</taxon>
    </lineage>
</organism>
<protein>
    <submittedName>
        <fullName evidence="3">Centromere protein F</fullName>
    </submittedName>
</protein>
<keyword evidence="1" id="KW-0175">Coiled coil</keyword>
<accession>A0A131Z7D1</accession>
<dbReference type="GO" id="GO:0008017">
    <property type="term" value="F:microtubule binding"/>
    <property type="evidence" value="ECO:0007669"/>
    <property type="project" value="InterPro"/>
</dbReference>
<feature type="region of interest" description="Disordered" evidence="2">
    <location>
        <begin position="213"/>
        <end position="233"/>
    </location>
</feature>
<dbReference type="GO" id="GO:0005634">
    <property type="term" value="C:nucleus"/>
    <property type="evidence" value="ECO:0007669"/>
    <property type="project" value="TreeGrafter"/>
</dbReference>
<dbReference type="PANTHER" id="PTHR18874:SF10">
    <property type="entry name" value="CENTROMERE PROTEIN F"/>
    <property type="match status" value="1"/>
</dbReference>
<dbReference type="GO" id="GO:0051310">
    <property type="term" value="P:metaphase chromosome alignment"/>
    <property type="evidence" value="ECO:0007669"/>
    <property type="project" value="TreeGrafter"/>
</dbReference>
<dbReference type="GO" id="GO:0000922">
    <property type="term" value="C:spindle pole"/>
    <property type="evidence" value="ECO:0007669"/>
    <property type="project" value="TreeGrafter"/>
</dbReference>
<dbReference type="GO" id="GO:0000278">
    <property type="term" value="P:mitotic cell cycle"/>
    <property type="evidence" value="ECO:0007669"/>
    <property type="project" value="TreeGrafter"/>
</dbReference>
<feature type="compositionally biased region" description="Low complexity" evidence="2">
    <location>
        <begin position="99"/>
        <end position="115"/>
    </location>
</feature>
<evidence type="ECO:0000256" key="2">
    <source>
        <dbReference type="SAM" id="MobiDB-lite"/>
    </source>
</evidence>
<dbReference type="Gene3D" id="1.20.5.340">
    <property type="match status" value="1"/>
</dbReference>
<feature type="non-terminal residue" evidence="3">
    <location>
        <position position="1896"/>
    </location>
</feature>
<evidence type="ECO:0000256" key="1">
    <source>
        <dbReference type="SAM" id="Coils"/>
    </source>
</evidence>
<feature type="compositionally biased region" description="Acidic residues" evidence="2">
    <location>
        <begin position="1702"/>
        <end position="1715"/>
    </location>
</feature>
<dbReference type="GO" id="GO:0000775">
    <property type="term" value="C:chromosome, centromeric region"/>
    <property type="evidence" value="ECO:0007669"/>
    <property type="project" value="InterPro"/>
</dbReference>
<dbReference type="SUPFAM" id="SSF57997">
    <property type="entry name" value="Tropomyosin"/>
    <property type="match status" value="1"/>
</dbReference>
<reference evidence="3" key="1">
    <citation type="journal article" date="2016" name="Ticks Tick Borne Dis.">
        <title>De novo assembly and annotation of the salivary gland transcriptome of Rhipicephalus appendiculatus male and female ticks during blood feeding.</title>
        <authorList>
            <person name="de Castro M.H."/>
            <person name="de Klerk D."/>
            <person name="Pienaar R."/>
            <person name="Latif A.A."/>
            <person name="Rees D.J."/>
            <person name="Mans B.J."/>
        </authorList>
    </citation>
    <scope>NUCLEOTIDE SEQUENCE</scope>
    <source>
        <tissue evidence="3">Salivary glands</tissue>
    </source>
</reference>